<evidence type="ECO:0000313" key="3">
    <source>
        <dbReference type="EMBL" id="CAD9362474.1"/>
    </source>
</evidence>
<feature type="compositionally biased region" description="Basic and acidic residues" evidence="1">
    <location>
        <begin position="14"/>
        <end position="26"/>
    </location>
</feature>
<dbReference type="InterPro" id="IPR002509">
    <property type="entry name" value="NODB_dom"/>
</dbReference>
<feature type="region of interest" description="Disordered" evidence="1">
    <location>
        <begin position="1"/>
        <end position="47"/>
    </location>
</feature>
<sequence>MSSVAILTSSSEEEERRRARRLESESKMMYPLSSHPNDSLSRYGGPSPRDVVGYGDPDDPVGIPSSVAWPNGAKVALNLVLNYEEGGENCLLHGDAESEKLLSEIVGAGAIQGQRHANMESLYDYGSRAGFWRLRDLLVRKDVTCTVFAVGMALERNPAACRAMVKAGWEVASHGYRWWDYQDVSEDVEREHIRRTVAIHERLVGCQPVGMYQGKPNVGTRRLVMEEGGFLYDSDAYDDDLPHWTTSHGGGGGGKKPHLIVPYTLSENDMRFAIPNGFSHGGEFATYLKDSLKYLVEEGRRGKPKMMSVGLHCRLVGRPGRAAGLEEFLDYAKSFGDEVWICRRDEIARHWYRNHYPEGYGPAPDVGGVGRGVRSSL</sequence>
<dbReference type="EMBL" id="HBGO01039342">
    <property type="protein sequence ID" value="CAD9362474.1"/>
    <property type="molecule type" value="Transcribed_RNA"/>
</dbReference>
<protein>
    <recommendedName>
        <fullName evidence="2">NodB homology domain-containing protein</fullName>
    </recommendedName>
</protein>
<dbReference type="GO" id="GO:0005975">
    <property type="term" value="P:carbohydrate metabolic process"/>
    <property type="evidence" value="ECO:0007669"/>
    <property type="project" value="InterPro"/>
</dbReference>
<organism evidence="3">
    <name type="scientific">Trieres chinensis</name>
    <name type="common">Marine centric diatom</name>
    <name type="synonym">Odontella sinensis</name>
    <dbReference type="NCBI Taxonomy" id="1514140"/>
    <lineage>
        <taxon>Eukaryota</taxon>
        <taxon>Sar</taxon>
        <taxon>Stramenopiles</taxon>
        <taxon>Ochrophyta</taxon>
        <taxon>Bacillariophyta</taxon>
        <taxon>Mediophyceae</taxon>
        <taxon>Biddulphiophycidae</taxon>
        <taxon>Eupodiscales</taxon>
        <taxon>Parodontellaceae</taxon>
        <taxon>Trieres</taxon>
    </lineage>
</organism>
<dbReference type="Pfam" id="PF01522">
    <property type="entry name" value="Polysacc_deac_1"/>
    <property type="match status" value="1"/>
</dbReference>
<dbReference type="PANTHER" id="PTHR43123:SF1">
    <property type="entry name" value="POLYSACCHARIDE DEACETYLASE-RELATED"/>
    <property type="match status" value="1"/>
</dbReference>
<dbReference type="PANTHER" id="PTHR43123">
    <property type="entry name" value="POLYSACCHARIDE DEACETYLASE-RELATED"/>
    <property type="match status" value="1"/>
</dbReference>
<dbReference type="CDD" id="cd10977">
    <property type="entry name" value="CE4_PuuE_SpCDA1"/>
    <property type="match status" value="1"/>
</dbReference>
<evidence type="ECO:0000259" key="2">
    <source>
        <dbReference type="PROSITE" id="PS51677"/>
    </source>
</evidence>
<dbReference type="NCBIfam" id="TIGR03212">
    <property type="entry name" value="uraD_N-term-dom"/>
    <property type="match status" value="1"/>
</dbReference>
<proteinExistence type="predicted"/>
<dbReference type="PROSITE" id="PS51677">
    <property type="entry name" value="NODB"/>
    <property type="match status" value="1"/>
</dbReference>
<accession>A0A7S2ABN7</accession>
<dbReference type="AlphaFoldDB" id="A0A7S2ABN7"/>
<feature type="domain" description="NodB homology" evidence="2">
    <location>
        <begin position="117"/>
        <end position="342"/>
    </location>
</feature>
<dbReference type="Gene3D" id="3.20.20.370">
    <property type="entry name" value="Glycoside hydrolase/deacetylase"/>
    <property type="match status" value="1"/>
</dbReference>
<evidence type="ECO:0000256" key="1">
    <source>
        <dbReference type="SAM" id="MobiDB-lite"/>
    </source>
</evidence>
<gene>
    <name evidence="3" type="ORF">OSIN01602_LOCUS22796</name>
</gene>
<reference evidence="3" key="1">
    <citation type="submission" date="2021-01" db="EMBL/GenBank/DDBJ databases">
        <authorList>
            <person name="Corre E."/>
            <person name="Pelletier E."/>
            <person name="Niang G."/>
            <person name="Scheremetjew M."/>
            <person name="Finn R."/>
            <person name="Kale V."/>
            <person name="Holt S."/>
            <person name="Cochrane G."/>
            <person name="Meng A."/>
            <person name="Brown T."/>
            <person name="Cohen L."/>
        </authorList>
    </citation>
    <scope>NUCLEOTIDE SEQUENCE</scope>
    <source>
        <strain evidence="3">Grunow 1884</strain>
    </source>
</reference>
<dbReference type="InterPro" id="IPR011330">
    <property type="entry name" value="Glyco_hydro/deAcase_b/a-brl"/>
</dbReference>
<dbReference type="InterPro" id="IPR017625">
    <property type="entry name" value="PuuE"/>
</dbReference>
<dbReference type="SUPFAM" id="SSF88713">
    <property type="entry name" value="Glycoside hydrolase/deacetylase"/>
    <property type="match status" value="1"/>
</dbReference>
<name>A0A7S2ABN7_TRICV</name>
<dbReference type="GO" id="GO:0016810">
    <property type="term" value="F:hydrolase activity, acting on carbon-nitrogen (but not peptide) bonds"/>
    <property type="evidence" value="ECO:0007669"/>
    <property type="project" value="InterPro"/>
</dbReference>